<dbReference type="Proteomes" id="UP001156666">
    <property type="component" value="Unassembled WGS sequence"/>
</dbReference>
<evidence type="ECO:0008006" key="3">
    <source>
        <dbReference type="Google" id="ProtNLM"/>
    </source>
</evidence>
<evidence type="ECO:0000313" key="1">
    <source>
        <dbReference type="EMBL" id="GLR16667.1"/>
    </source>
</evidence>
<protein>
    <recommendedName>
        <fullName evidence="3">Lipoprotein</fullName>
    </recommendedName>
</protein>
<dbReference type="RefSeq" id="WP_235291142.1">
    <property type="nucleotide sequence ID" value="NZ_BSOH01000007.1"/>
</dbReference>
<dbReference type="PROSITE" id="PS51257">
    <property type="entry name" value="PROKAR_LIPOPROTEIN"/>
    <property type="match status" value="1"/>
</dbReference>
<gene>
    <name evidence="1" type="ORF">GCM10007940_12820</name>
</gene>
<name>A0AA37SMQ7_9BACT</name>
<organism evidence="1 2">
    <name type="scientific">Portibacter lacus</name>
    <dbReference type="NCBI Taxonomy" id="1099794"/>
    <lineage>
        <taxon>Bacteria</taxon>
        <taxon>Pseudomonadati</taxon>
        <taxon>Bacteroidota</taxon>
        <taxon>Saprospiria</taxon>
        <taxon>Saprospirales</taxon>
        <taxon>Haliscomenobacteraceae</taxon>
        <taxon>Portibacter</taxon>
    </lineage>
</organism>
<proteinExistence type="predicted"/>
<dbReference type="EMBL" id="BSOH01000007">
    <property type="protein sequence ID" value="GLR16667.1"/>
    <property type="molecule type" value="Genomic_DNA"/>
</dbReference>
<accession>A0AA37SMQ7</accession>
<evidence type="ECO:0000313" key="2">
    <source>
        <dbReference type="Proteomes" id="UP001156666"/>
    </source>
</evidence>
<keyword evidence="2" id="KW-1185">Reference proteome</keyword>
<comment type="caution">
    <text evidence="1">The sequence shown here is derived from an EMBL/GenBank/DDBJ whole genome shotgun (WGS) entry which is preliminary data.</text>
</comment>
<sequence length="203" mass="24356">MHKIGYWSIVLLSVLLISCSPKIESNLDLTGSEKEDFEKAFLHHKRWMYDCLKKYIDYSSFVDSSSRPSIEIVEEFKNLFISNAKVWNDYLWEPKYEYAGAYADQVYIYHRIKGLKVSYEDDVLDKFYTLEYEDLNPRLNESDPDNTIYKYTYRIKKGVYYILNKELKVIYFDEPIEHELDFVFYVSEKEKKAYILDILPAKN</sequence>
<dbReference type="AlphaFoldDB" id="A0AA37SMQ7"/>
<reference evidence="1" key="1">
    <citation type="journal article" date="2014" name="Int. J. Syst. Evol. Microbiol.">
        <title>Complete genome sequence of Corynebacterium casei LMG S-19264T (=DSM 44701T), isolated from a smear-ripened cheese.</title>
        <authorList>
            <consortium name="US DOE Joint Genome Institute (JGI-PGF)"/>
            <person name="Walter F."/>
            <person name="Albersmeier A."/>
            <person name="Kalinowski J."/>
            <person name="Ruckert C."/>
        </authorList>
    </citation>
    <scope>NUCLEOTIDE SEQUENCE</scope>
    <source>
        <strain evidence="1">NBRC 108769</strain>
    </source>
</reference>
<reference evidence="1" key="2">
    <citation type="submission" date="2023-01" db="EMBL/GenBank/DDBJ databases">
        <title>Draft genome sequence of Portibacter lacus strain NBRC 108769.</title>
        <authorList>
            <person name="Sun Q."/>
            <person name="Mori K."/>
        </authorList>
    </citation>
    <scope>NUCLEOTIDE SEQUENCE</scope>
    <source>
        <strain evidence="1">NBRC 108769</strain>
    </source>
</reference>